<feature type="non-terminal residue" evidence="2">
    <location>
        <position position="654"/>
    </location>
</feature>
<name>A0ABR2X440_9FUNG</name>
<comment type="caution">
    <text evidence="2">The sequence shown here is derived from an EMBL/GenBank/DDBJ whole genome shotgun (WGS) entry which is preliminary data.</text>
</comment>
<dbReference type="InterPro" id="IPR001242">
    <property type="entry name" value="Condensation_dom"/>
</dbReference>
<dbReference type="InterPro" id="IPR023213">
    <property type="entry name" value="CAT-like_dom_sf"/>
</dbReference>
<dbReference type="Gene3D" id="3.40.50.12780">
    <property type="entry name" value="N-terminal domain of ligase-like"/>
    <property type="match status" value="1"/>
</dbReference>
<reference evidence="2 3" key="1">
    <citation type="submission" date="2023-04" db="EMBL/GenBank/DDBJ databases">
        <title>Genome of Basidiobolus ranarum AG-B5.</title>
        <authorList>
            <person name="Stajich J.E."/>
            <person name="Carter-House D."/>
            <person name="Gryganskyi A."/>
        </authorList>
    </citation>
    <scope>NUCLEOTIDE SEQUENCE [LARGE SCALE GENOMIC DNA]</scope>
    <source>
        <strain evidence="2 3">AG-B5</strain>
    </source>
</reference>
<dbReference type="Gene3D" id="3.30.559.30">
    <property type="entry name" value="Nonribosomal peptide synthetase, condensation domain"/>
    <property type="match status" value="1"/>
</dbReference>
<evidence type="ECO:0000259" key="1">
    <source>
        <dbReference type="Pfam" id="PF00668"/>
    </source>
</evidence>
<evidence type="ECO:0000313" key="2">
    <source>
        <dbReference type="EMBL" id="KAK9768550.1"/>
    </source>
</evidence>
<gene>
    <name evidence="2" type="ORF">K7432_000693</name>
</gene>
<dbReference type="EMBL" id="JASJQH010000013">
    <property type="protein sequence ID" value="KAK9768550.1"/>
    <property type="molecule type" value="Genomic_DNA"/>
</dbReference>
<dbReference type="Proteomes" id="UP001479436">
    <property type="component" value="Unassembled WGS sequence"/>
</dbReference>
<dbReference type="Gene3D" id="3.30.559.10">
    <property type="entry name" value="Chloramphenicol acetyltransferase-like domain"/>
    <property type="match status" value="1"/>
</dbReference>
<organism evidence="2 3">
    <name type="scientific">Basidiobolus ranarum</name>
    <dbReference type="NCBI Taxonomy" id="34480"/>
    <lineage>
        <taxon>Eukaryota</taxon>
        <taxon>Fungi</taxon>
        <taxon>Fungi incertae sedis</taxon>
        <taxon>Zoopagomycota</taxon>
        <taxon>Entomophthoromycotina</taxon>
        <taxon>Basidiobolomycetes</taxon>
        <taxon>Basidiobolales</taxon>
        <taxon>Basidiobolaceae</taxon>
        <taxon>Basidiobolus</taxon>
    </lineage>
</organism>
<evidence type="ECO:0000313" key="3">
    <source>
        <dbReference type="Proteomes" id="UP001479436"/>
    </source>
</evidence>
<sequence>MPIPPFTFELKHFGSAISPEQFLDELKVWQIFSSLNDGIVTARIEKKKVGLEACSGYLPLDLAETVYIESRENGSILAVEPLDKNSTASSCLISVSWNPTRCFSNGCFSFLMVFSNKSVEDLQERLLKQTRVRLKQASHTHPKSLVERINCQPGNNSKIPLLAISGFQALSSAQTEIWLAQKIHPSSSIYNISQFTDIRGAIDPSIFEVALRQVVTEVESIRAKFFESSEGIQQFVESPEWSMPLIDLSAEDDPQATAEARMQADYEMPVNILHGSLFCFVLFKITPNRFLWYQRYHRILMDEAGLSLIAYRVAQVYSALIKSDITSDTSFKPVSLLLGNDASYYASTQIQGDHEYWTKRCEDSPESVTLADHQKLGLHHCLRQTTYISSQPIRAFTSEAICLQIFATCSMAAYIHRWTGAKDVMLGLTMLPSFDQDRCIPGPVVNVLPIRLNIQSDMNLSVLLEQVAQEIQHGNQHQRFCGEGLQRSLGLAQMQLFKPTIDIISFDSGLLFGEHSSINHTFPNGPVEDLAVTICALSDNNYLRIDFTANPELYTVYELNAHQHRFIKVLNALATNSTLTVGNIELLDASERRQLLVEWNATDREYPATKCVHQLFEQQVERTPHATALVFEDQVLSYTELNERANNLAHRLID</sequence>
<protein>
    <recommendedName>
        <fullName evidence="1">Condensation domain-containing protein</fullName>
    </recommendedName>
</protein>
<dbReference type="PANTHER" id="PTHR45527">
    <property type="entry name" value="NONRIBOSOMAL PEPTIDE SYNTHETASE"/>
    <property type="match status" value="1"/>
</dbReference>
<proteinExistence type="predicted"/>
<dbReference type="InterPro" id="IPR042099">
    <property type="entry name" value="ANL_N_sf"/>
</dbReference>
<dbReference type="SUPFAM" id="SSF56801">
    <property type="entry name" value="Acetyl-CoA synthetase-like"/>
    <property type="match status" value="1"/>
</dbReference>
<dbReference type="SUPFAM" id="SSF52777">
    <property type="entry name" value="CoA-dependent acyltransferases"/>
    <property type="match status" value="2"/>
</dbReference>
<accession>A0ABR2X440</accession>
<dbReference type="Pfam" id="PF00668">
    <property type="entry name" value="Condensation"/>
    <property type="match status" value="1"/>
</dbReference>
<keyword evidence="3" id="KW-1185">Reference proteome</keyword>
<dbReference type="PANTHER" id="PTHR45527:SF14">
    <property type="entry name" value="PLIPASTATIN SYNTHASE SUBUNIT B"/>
    <property type="match status" value="1"/>
</dbReference>
<feature type="domain" description="Condensation" evidence="1">
    <location>
        <begin position="166"/>
        <end position="596"/>
    </location>
</feature>